<comment type="similarity">
    <text evidence="1">Belongs to the FMO family.</text>
</comment>
<organism evidence="5 6">
    <name type="scientific">Botryosphaeria dothidea</name>
    <dbReference type="NCBI Taxonomy" id="55169"/>
    <lineage>
        <taxon>Eukaryota</taxon>
        <taxon>Fungi</taxon>
        <taxon>Dikarya</taxon>
        <taxon>Ascomycota</taxon>
        <taxon>Pezizomycotina</taxon>
        <taxon>Dothideomycetes</taxon>
        <taxon>Dothideomycetes incertae sedis</taxon>
        <taxon>Botryosphaeriales</taxon>
        <taxon>Botryosphaeriaceae</taxon>
        <taxon>Botryosphaeria</taxon>
    </lineage>
</organism>
<evidence type="ECO:0000256" key="4">
    <source>
        <dbReference type="ARBA" id="ARBA00023002"/>
    </source>
</evidence>
<evidence type="ECO:0000256" key="1">
    <source>
        <dbReference type="ARBA" id="ARBA00009183"/>
    </source>
</evidence>
<dbReference type="OrthoDB" id="66881at2759"/>
<keyword evidence="6" id="KW-1185">Reference proteome</keyword>
<evidence type="ECO:0000313" key="5">
    <source>
        <dbReference type="EMBL" id="KAF4308758.1"/>
    </source>
</evidence>
<dbReference type="Pfam" id="PF00743">
    <property type="entry name" value="FMO-like"/>
    <property type="match status" value="1"/>
</dbReference>
<evidence type="ECO:0000256" key="2">
    <source>
        <dbReference type="ARBA" id="ARBA00022630"/>
    </source>
</evidence>
<keyword evidence="2" id="KW-0285">Flavoprotein</keyword>
<sequence>MFRGREAFRGKRVVVVGASVSAADIAVDLIGVAKSPVYAVVKGHNANVYFGDVAFKHPGIKEVPSISRISTAEGSRTVHFDDGEHIEDVDHIIFGTGYTWTVPFLSNVEIRNNRVTGLYQHVVFQKDPTLLFVGAVGAGLTFKIFEWQAVLAARVLSGRAKLPPVEEQQKWEADRIAKRGDGGRFTLVFPEFEEYFETVRALAGPGEDGKGRRLPPFDKRWFEEFMAGHERRKAMWARWNAEAKRGDGTERARL</sequence>
<dbReference type="GO" id="GO:0050660">
    <property type="term" value="F:flavin adenine dinucleotide binding"/>
    <property type="evidence" value="ECO:0007669"/>
    <property type="project" value="InterPro"/>
</dbReference>
<keyword evidence="4" id="KW-0560">Oxidoreductase</keyword>
<protein>
    <submittedName>
        <fullName evidence="5">Flavin-containing monooxygenase FMO</fullName>
    </submittedName>
</protein>
<dbReference type="SUPFAM" id="SSF51905">
    <property type="entry name" value="FAD/NAD(P)-binding domain"/>
    <property type="match status" value="2"/>
</dbReference>
<dbReference type="PANTHER" id="PTHR23023">
    <property type="entry name" value="DIMETHYLANILINE MONOOXYGENASE"/>
    <property type="match status" value="1"/>
</dbReference>
<evidence type="ECO:0000313" key="6">
    <source>
        <dbReference type="Proteomes" id="UP000572817"/>
    </source>
</evidence>
<accession>A0A8H4N678</accession>
<dbReference type="EMBL" id="WWBZ02000022">
    <property type="protein sequence ID" value="KAF4308758.1"/>
    <property type="molecule type" value="Genomic_DNA"/>
</dbReference>
<dbReference type="Proteomes" id="UP000572817">
    <property type="component" value="Unassembled WGS sequence"/>
</dbReference>
<dbReference type="InterPro" id="IPR050346">
    <property type="entry name" value="FMO-like"/>
</dbReference>
<dbReference type="InterPro" id="IPR036188">
    <property type="entry name" value="FAD/NAD-bd_sf"/>
</dbReference>
<reference evidence="5" key="1">
    <citation type="submission" date="2020-04" db="EMBL/GenBank/DDBJ databases">
        <title>Genome Assembly and Annotation of Botryosphaeria dothidea sdau 11-99, a Latent Pathogen of Apple Fruit Ring Rot in China.</title>
        <authorList>
            <person name="Yu C."/>
            <person name="Diao Y."/>
            <person name="Lu Q."/>
            <person name="Zhao J."/>
            <person name="Cui S."/>
            <person name="Peng C."/>
            <person name="He B."/>
            <person name="Liu H."/>
        </authorList>
    </citation>
    <scope>NUCLEOTIDE SEQUENCE [LARGE SCALE GENOMIC DNA]</scope>
    <source>
        <strain evidence="5">Sdau11-99</strain>
    </source>
</reference>
<dbReference type="AlphaFoldDB" id="A0A8H4N678"/>
<name>A0A8H4N678_9PEZI</name>
<gene>
    <name evidence="5" type="ORF">GTA08_BOTSDO03768</name>
</gene>
<proteinExistence type="inferred from homology"/>
<keyword evidence="3" id="KW-0274">FAD</keyword>
<comment type="caution">
    <text evidence="5">The sequence shown here is derived from an EMBL/GenBank/DDBJ whole genome shotgun (WGS) entry which is preliminary data.</text>
</comment>
<dbReference type="InterPro" id="IPR020946">
    <property type="entry name" value="Flavin_mOase-like"/>
</dbReference>
<dbReference type="GO" id="GO:0050661">
    <property type="term" value="F:NADP binding"/>
    <property type="evidence" value="ECO:0007669"/>
    <property type="project" value="InterPro"/>
</dbReference>
<evidence type="ECO:0000256" key="3">
    <source>
        <dbReference type="ARBA" id="ARBA00022827"/>
    </source>
</evidence>
<dbReference type="GO" id="GO:0004499">
    <property type="term" value="F:N,N-dimethylaniline monooxygenase activity"/>
    <property type="evidence" value="ECO:0007669"/>
    <property type="project" value="InterPro"/>
</dbReference>
<keyword evidence="5" id="KW-0503">Monooxygenase</keyword>
<dbReference type="Gene3D" id="3.50.50.60">
    <property type="entry name" value="FAD/NAD(P)-binding domain"/>
    <property type="match status" value="2"/>
</dbReference>